<evidence type="ECO:0000313" key="4">
    <source>
        <dbReference type="Proteomes" id="UP001597286"/>
    </source>
</evidence>
<dbReference type="PANTHER" id="PTHR48050">
    <property type="entry name" value="STEROL 3-BETA-GLUCOSYLTRANSFERASE"/>
    <property type="match status" value="1"/>
</dbReference>
<organism evidence="3 4">
    <name type="scientific">Rhodococcus gannanensis</name>
    <dbReference type="NCBI Taxonomy" id="1960308"/>
    <lineage>
        <taxon>Bacteria</taxon>
        <taxon>Bacillati</taxon>
        <taxon>Actinomycetota</taxon>
        <taxon>Actinomycetes</taxon>
        <taxon>Mycobacteriales</taxon>
        <taxon>Nocardiaceae</taxon>
        <taxon>Rhodococcus</taxon>
    </lineage>
</organism>
<proteinExistence type="predicted"/>
<dbReference type="Gene3D" id="3.40.50.2000">
    <property type="entry name" value="Glycogen Phosphorylase B"/>
    <property type="match status" value="2"/>
</dbReference>
<dbReference type="Pfam" id="PF06722">
    <property type="entry name" value="EryCIII-like_C"/>
    <property type="match status" value="1"/>
</dbReference>
<keyword evidence="4" id="KW-1185">Reference proteome</keyword>
<dbReference type="EMBL" id="JBHUFB010000010">
    <property type="protein sequence ID" value="MFD1813281.1"/>
    <property type="molecule type" value="Genomic_DNA"/>
</dbReference>
<dbReference type="InterPro" id="IPR010610">
    <property type="entry name" value="EryCIII-like_C"/>
</dbReference>
<evidence type="ECO:0000313" key="3">
    <source>
        <dbReference type="EMBL" id="MFD1813281.1"/>
    </source>
</evidence>
<dbReference type="InterPro" id="IPR050426">
    <property type="entry name" value="Glycosyltransferase_28"/>
</dbReference>
<dbReference type="PANTHER" id="PTHR48050:SF13">
    <property type="entry name" value="STEROL 3-BETA-GLUCOSYLTRANSFERASE UGT80A2"/>
    <property type="match status" value="1"/>
</dbReference>
<dbReference type="Pfam" id="PF03033">
    <property type="entry name" value="Glyco_transf_28"/>
    <property type="match status" value="1"/>
</dbReference>
<gene>
    <name evidence="3" type="ORF">ACFSJG_13735</name>
</gene>
<protein>
    <submittedName>
        <fullName evidence="3">Glycosyltransferase</fullName>
    </submittedName>
</protein>
<feature type="domain" description="Glycosyltransferase family 28 N-terminal" evidence="1">
    <location>
        <begin position="13"/>
        <end position="120"/>
    </location>
</feature>
<dbReference type="RefSeq" id="WP_378485754.1">
    <property type="nucleotide sequence ID" value="NZ_JBHUFB010000010.1"/>
</dbReference>
<evidence type="ECO:0000259" key="2">
    <source>
        <dbReference type="Pfam" id="PF06722"/>
    </source>
</evidence>
<dbReference type="CDD" id="cd03784">
    <property type="entry name" value="GT1_Gtf-like"/>
    <property type="match status" value="1"/>
</dbReference>
<sequence>MARILLCSAPLTGHVAPMLAIGSRLAEDGADVAILTGTRFEDRALRAGLRFHALPPTCDYDDTKLGERFPGRERRPAFLRSLFDAEQMFANLLADQYHAVAKAVEAEGADTVIAENLFMGALPLIGSELDVRPKLFAVCVSPLMSTSVDTAPFGPGLPPSTGPLGRVRNRALNAGARSIVMRRAQAIATRRTREVIGEDPACFLLDWPLHADDVFVLTTPAFEYPRTDVGDRLSFVGPILPAAPRDWPTPPWWDRLGTDRPVVLVTQGTLDNHDLGTLIEPTVDALADSDTLVVVATGGRPVDSLRRTAANVVVTEFVPFSLLLPHVDVMVTNGGWGGVHFALSHGVPLVVAGSTEDKAEIGARVARSGAGVRIRSGSPSPAAVRRAVTEVLADTRYGVRARALADDLACHDATKSISRRVREVAAST</sequence>
<dbReference type="Proteomes" id="UP001597286">
    <property type="component" value="Unassembled WGS sequence"/>
</dbReference>
<feature type="domain" description="Erythromycin biosynthesis protein CIII-like C-terminal" evidence="2">
    <location>
        <begin position="282"/>
        <end position="421"/>
    </location>
</feature>
<dbReference type="SUPFAM" id="SSF53756">
    <property type="entry name" value="UDP-Glycosyltransferase/glycogen phosphorylase"/>
    <property type="match status" value="1"/>
</dbReference>
<dbReference type="InterPro" id="IPR002213">
    <property type="entry name" value="UDP_glucos_trans"/>
</dbReference>
<reference evidence="4" key="1">
    <citation type="journal article" date="2019" name="Int. J. Syst. Evol. Microbiol.">
        <title>The Global Catalogue of Microorganisms (GCM) 10K type strain sequencing project: providing services to taxonomists for standard genome sequencing and annotation.</title>
        <authorList>
            <consortium name="The Broad Institute Genomics Platform"/>
            <consortium name="The Broad Institute Genome Sequencing Center for Infectious Disease"/>
            <person name="Wu L."/>
            <person name="Ma J."/>
        </authorList>
    </citation>
    <scope>NUCLEOTIDE SEQUENCE [LARGE SCALE GENOMIC DNA]</scope>
    <source>
        <strain evidence="4">DT72</strain>
    </source>
</reference>
<comment type="caution">
    <text evidence="3">The sequence shown here is derived from an EMBL/GenBank/DDBJ whole genome shotgun (WGS) entry which is preliminary data.</text>
</comment>
<evidence type="ECO:0000259" key="1">
    <source>
        <dbReference type="Pfam" id="PF03033"/>
    </source>
</evidence>
<accession>A0ABW4P5H9</accession>
<name>A0ABW4P5H9_9NOCA</name>
<dbReference type="InterPro" id="IPR004276">
    <property type="entry name" value="GlycoTrans_28_N"/>
</dbReference>